<sequence>MRLGMAINLTRCVGCQTCEAVCKLENGVPKDFYFSRTIDHEVGEYPDVERELFPVICMHCENASCIDVCPLDAIERTEEGIVQIDADKCRGCESCIDACPYGAMNFFEGDVEYYEVGGGESPIKERIREEHSKEGIATKCDFCIERVREGMENGLTPGEDQEATPFCVIACPTEGRTFGDLDDPESEVSKTIKQKDGFQLQPYEGADPSVFYISQRSKEPKDGGNG</sequence>
<keyword evidence="8" id="KW-1185">Reference proteome</keyword>
<dbReference type="Pfam" id="PF12800">
    <property type="entry name" value="Fer4_4"/>
    <property type="match status" value="1"/>
</dbReference>
<dbReference type="EMBL" id="LHXP01000007">
    <property type="protein sequence ID" value="KXA93775.1"/>
    <property type="molecule type" value="Genomic_DNA"/>
</dbReference>
<dbReference type="InterPro" id="IPR017900">
    <property type="entry name" value="4Fe4S_Fe_S_CS"/>
</dbReference>
<evidence type="ECO:0000256" key="1">
    <source>
        <dbReference type="ARBA" id="ARBA00022485"/>
    </source>
</evidence>
<feature type="domain" description="4Fe-4S ferredoxin-type" evidence="6">
    <location>
        <begin position="48"/>
        <end position="79"/>
    </location>
</feature>
<evidence type="ECO:0000256" key="5">
    <source>
        <dbReference type="SAM" id="MobiDB-lite"/>
    </source>
</evidence>
<dbReference type="Gene3D" id="3.30.70.20">
    <property type="match status" value="2"/>
</dbReference>
<dbReference type="SUPFAM" id="SSF54862">
    <property type="entry name" value="4Fe-4S ferredoxins"/>
    <property type="match status" value="1"/>
</dbReference>
<dbReference type="PROSITE" id="PS51379">
    <property type="entry name" value="4FE4S_FER_2"/>
    <property type="match status" value="3"/>
</dbReference>
<evidence type="ECO:0000313" key="7">
    <source>
        <dbReference type="EMBL" id="KXA93775.1"/>
    </source>
</evidence>
<name>A0A133UHV2_9EURY</name>
<feature type="domain" description="4Fe-4S ferredoxin-type" evidence="6">
    <location>
        <begin position="3"/>
        <end position="32"/>
    </location>
</feature>
<dbReference type="PANTHER" id="PTHR43177:SF3">
    <property type="entry name" value="PROTEIN NRFC HOMOLOG"/>
    <property type="match status" value="1"/>
</dbReference>
<protein>
    <recommendedName>
        <fullName evidence="6">4Fe-4S ferredoxin-type domain-containing protein</fullName>
    </recommendedName>
</protein>
<reference evidence="7 8" key="1">
    <citation type="journal article" date="2016" name="Sci. Rep.">
        <title>Metabolic traits of an uncultured archaeal lineage -MSBL1- from brine pools of the Red Sea.</title>
        <authorList>
            <person name="Mwirichia R."/>
            <person name="Alam I."/>
            <person name="Rashid M."/>
            <person name="Vinu M."/>
            <person name="Ba-Alawi W."/>
            <person name="Anthony Kamau A."/>
            <person name="Kamanda Ngugi D."/>
            <person name="Goker M."/>
            <person name="Klenk H.P."/>
            <person name="Bajic V."/>
            <person name="Stingl U."/>
        </authorList>
    </citation>
    <scope>NUCLEOTIDE SEQUENCE [LARGE SCALE GENOMIC DNA]</scope>
    <source>
        <strain evidence="7">SCGC-AAA259E22</strain>
    </source>
</reference>
<dbReference type="InterPro" id="IPR050954">
    <property type="entry name" value="ET_IronSulfur_Cluster-Binding"/>
</dbReference>
<keyword evidence="4" id="KW-0411">Iron-sulfur</keyword>
<organism evidence="7 8">
    <name type="scientific">candidate division MSBL1 archaeon SCGC-AAA259E22</name>
    <dbReference type="NCBI Taxonomy" id="1698265"/>
    <lineage>
        <taxon>Archaea</taxon>
        <taxon>Methanobacteriati</taxon>
        <taxon>Methanobacteriota</taxon>
        <taxon>candidate division MSBL1</taxon>
    </lineage>
</organism>
<feature type="region of interest" description="Disordered" evidence="5">
    <location>
        <begin position="178"/>
        <end position="197"/>
    </location>
</feature>
<keyword evidence="3" id="KW-0408">Iron</keyword>
<dbReference type="PROSITE" id="PS00198">
    <property type="entry name" value="4FE4S_FER_1"/>
    <property type="match status" value="1"/>
</dbReference>
<feature type="domain" description="4Fe-4S ferredoxin-type" evidence="6">
    <location>
        <begin position="80"/>
        <end position="109"/>
    </location>
</feature>
<dbReference type="GO" id="GO:0046872">
    <property type="term" value="F:metal ion binding"/>
    <property type="evidence" value="ECO:0007669"/>
    <property type="project" value="UniProtKB-KW"/>
</dbReference>
<comment type="caution">
    <text evidence="7">The sequence shown here is derived from an EMBL/GenBank/DDBJ whole genome shotgun (WGS) entry which is preliminary data.</text>
</comment>
<dbReference type="Pfam" id="PF13247">
    <property type="entry name" value="Fer4_11"/>
    <property type="match status" value="1"/>
</dbReference>
<dbReference type="PANTHER" id="PTHR43177">
    <property type="entry name" value="PROTEIN NRFC"/>
    <property type="match status" value="1"/>
</dbReference>
<proteinExistence type="predicted"/>
<evidence type="ECO:0000256" key="3">
    <source>
        <dbReference type="ARBA" id="ARBA00023004"/>
    </source>
</evidence>
<feature type="compositionally biased region" description="Basic and acidic residues" evidence="5">
    <location>
        <begin position="187"/>
        <end position="196"/>
    </location>
</feature>
<dbReference type="GO" id="GO:0016491">
    <property type="term" value="F:oxidoreductase activity"/>
    <property type="evidence" value="ECO:0007669"/>
    <property type="project" value="UniProtKB-ARBA"/>
</dbReference>
<evidence type="ECO:0000256" key="4">
    <source>
        <dbReference type="ARBA" id="ARBA00023014"/>
    </source>
</evidence>
<evidence type="ECO:0000256" key="2">
    <source>
        <dbReference type="ARBA" id="ARBA00022723"/>
    </source>
</evidence>
<gene>
    <name evidence="7" type="ORF">AKJ66_00955</name>
</gene>
<accession>A0A133UHV2</accession>
<evidence type="ECO:0000313" key="8">
    <source>
        <dbReference type="Proteomes" id="UP000070657"/>
    </source>
</evidence>
<dbReference type="GO" id="GO:0051539">
    <property type="term" value="F:4 iron, 4 sulfur cluster binding"/>
    <property type="evidence" value="ECO:0007669"/>
    <property type="project" value="UniProtKB-KW"/>
</dbReference>
<keyword evidence="1" id="KW-0004">4Fe-4S</keyword>
<keyword evidence="2" id="KW-0479">Metal-binding</keyword>
<dbReference type="Proteomes" id="UP000070657">
    <property type="component" value="Unassembled WGS sequence"/>
</dbReference>
<dbReference type="InterPro" id="IPR017896">
    <property type="entry name" value="4Fe4S_Fe-S-bd"/>
</dbReference>
<evidence type="ECO:0000259" key="6">
    <source>
        <dbReference type="PROSITE" id="PS51379"/>
    </source>
</evidence>
<dbReference type="CDD" id="cd10551">
    <property type="entry name" value="PsrB"/>
    <property type="match status" value="1"/>
</dbReference>
<dbReference type="AlphaFoldDB" id="A0A133UHV2"/>